<protein>
    <submittedName>
        <fullName evidence="1">Uncharacterized protein</fullName>
    </submittedName>
</protein>
<name>A0A1V8MAU9_9GAMM</name>
<evidence type="ECO:0000313" key="1">
    <source>
        <dbReference type="EMBL" id="OQK18638.1"/>
    </source>
</evidence>
<keyword evidence="2" id="KW-1185">Reference proteome</keyword>
<gene>
    <name evidence="1" type="ORF">AU255_00275</name>
</gene>
<dbReference type="OrthoDB" id="5572531at2"/>
<comment type="caution">
    <text evidence="1">The sequence shown here is derived from an EMBL/GenBank/DDBJ whole genome shotgun (WGS) entry which is preliminary data.</text>
</comment>
<dbReference type="AlphaFoldDB" id="A0A1V8MAU9"/>
<organism evidence="1 2">
    <name type="scientific">Methyloprofundus sedimenti</name>
    <dbReference type="NCBI Taxonomy" id="1420851"/>
    <lineage>
        <taxon>Bacteria</taxon>
        <taxon>Pseudomonadati</taxon>
        <taxon>Pseudomonadota</taxon>
        <taxon>Gammaproteobacteria</taxon>
        <taxon>Methylococcales</taxon>
        <taxon>Methylococcaceae</taxon>
        <taxon>Methyloprofundus</taxon>
    </lineage>
</organism>
<accession>A0A1V8MAU9</accession>
<reference evidence="1 2" key="1">
    <citation type="submission" date="2015-12" db="EMBL/GenBank/DDBJ databases">
        <authorList>
            <person name="Shamseldin A."/>
            <person name="Moawad H."/>
            <person name="Abd El-Rahim W.M."/>
            <person name="Sadowsky M.J."/>
        </authorList>
    </citation>
    <scope>NUCLEOTIDE SEQUENCE [LARGE SCALE GENOMIC DNA]</scope>
    <source>
        <strain evidence="1 2">WF1</strain>
    </source>
</reference>
<dbReference type="RefSeq" id="WP_080523236.1">
    <property type="nucleotide sequence ID" value="NZ_LPUF01000001.1"/>
</dbReference>
<evidence type="ECO:0000313" key="2">
    <source>
        <dbReference type="Proteomes" id="UP000191980"/>
    </source>
</evidence>
<dbReference type="Proteomes" id="UP000191980">
    <property type="component" value="Unassembled WGS sequence"/>
</dbReference>
<dbReference type="STRING" id="1420851.AU255_00275"/>
<proteinExistence type="predicted"/>
<sequence length="143" mass="16598">MQNKKKYSLGTLCVSFCLAFVLNGCSDDKPKQQVNKAHNPWDHSHDAVVTDIQKHVFEHEFAEQCVDREVSKSINKENDRKRFAKPCMCIATFMMKDLTAVEAEKFLKENKSTQSLRIRFENAAYHCLQDKQQPESPQVFKSR</sequence>
<dbReference type="EMBL" id="LPUF01000001">
    <property type="protein sequence ID" value="OQK18638.1"/>
    <property type="molecule type" value="Genomic_DNA"/>
</dbReference>